<dbReference type="PIRSF" id="PIRSF001220">
    <property type="entry name" value="L-ASNase_gatD"/>
    <property type="match status" value="1"/>
</dbReference>
<dbReference type="EMBL" id="FWFW01000003">
    <property type="protein sequence ID" value="SLN34418.1"/>
    <property type="molecule type" value="Genomic_DNA"/>
</dbReference>
<gene>
    <name evidence="5" type="primary">ansA_2</name>
    <name evidence="5" type="ORF">PAM7971_01476</name>
</gene>
<dbReference type="PIRSF" id="PIRSF500176">
    <property type="entry name" value="L_ASNase"/>
    <property type="match status" value="1"/>
</dbReference>
<dbReference type="InterPro" id="IPR037152">
    <property type="entry name" value="L-asparaginase_N_sf"/>
</dbReference>
<sequence length="282" mass="29214">MKLLLIHTGGTIGMVRGPNGLAPQEGLVEAAIAARLPAHVTLQQHVFAPLIDSADIGPAHWNEMLDMIDAHPDCPVIVVHGTDTMSFTGAALSQALEGQGRRVMLCGSMTPLGAGGDAEGNLDLAIDALVNGHGAGVFLSFSGRILPANGLIKHDCHHADAFRAIPQDPLTAARYHRFAERNSIVLTLAPGLPAAALSAALAQVDIAVLRVFGVGTIMSHPDVSTALKQAAERGVKIRAVSQCEVGALDPGSYAAGAALWASGVQNGGRETPEAALIHLWLN</sequence>
<dbReference type="Proteomes" id="UP000193307">
    <property type="component" value="Unassembled WGS sequence"/>
</dbReference>
<dbReference type="InterPro" id="IPR027473">
    <property type="entry name" value="L-asparaginase_C"/>
</dbReference>
<feature type="domain" description="L-asparaginase N-terminal" evidence="3">
    <location>
        <begin position="2"/>
        <end position="173"/>
    </location>
</feature>
<dbReference type="Gene3D" id="3.40.50.1170">
    <property type="entry name" value="L-asparaginase, N-terminal domain"/>
    <property type="match status" value="1"/>
</dbReference>
<dbReference type="PANTHER" id="PTHR11707:SF28">
    <property type="entry name" value="60 KDA LYSOPHOSPHOLIPASE"/>
    <property type="match status" value="1"/>
</dbReference>
<dbReference type="OrthoDB" id="9788068at2"/>
<evidence type="ECO:0000256" key="2">
    <source>
        <dbReference type="PIRSR" id="PIRSR001220-2"/>
    </source>
</evidence>
<dbReference type="STRING" id="658057.SAMN04488032_10678"/>
<dbReference type="InterPro" id="IPR040919">
    <property type="entry name" value="Asparaginase_C"/>
</dbReference>
<dbReference type="InterPro" id="IPR027474">
    <property type="entry name" value="L-asparaginase_N"/>
</dbReference>
<dbReference type="PANTHER" id="PTHR11707">
    <property type="entry name" value="L-ASPARAGINASE"/>
    <property type="match status" value="1"/>
</dbReference>
<evidence type="ECO:0000313" key="6">
    <source>
        <dbReference type="Proteomes" id="UP000193307"/>
    </source>
</evidence>
<feature type="binding site" evidence="2">
    <location>
        <position position="53"/>
    </location>
    <ligand>
        <name>substrate</name>
    </ligand>
</feature>
<dbReference type="Gene3D" id="3.40.50.40">
    <property type="match status" value="1"/>
</dbReference>
<dbReference type="SUPFAM" id="SSF53774">
    <property type="entry name" value="Glutaminase/Asparaginase"/>
    <property type="match status" value="1"/>
</dbReference>
<feature type="active site" description="O-isoaspartyl threonine intermediate" evidence="1">
    <location>
        <position position="11"/>
    </location>
</feature>
<keyword evidence="5" id="KW-0378">Hydrolase</keyword>
<dbReference type="InterPro" id="IPR006034">
    <property type="entry name" value="Asparaginase/glutaminase-like"/>
</dbReference>
<dbReference type="InterPro" id="IPR036152">
    <property type="entry name" value="Asp/glu_Ase-like_sf"/>
</dbReference>
<evidence type="ECO:0000313" key="5">
    <source>
        <dbReference type="EMBL" id="SLN34418.1"/>
    </source>
</evidence>
<dbReference type="GO" id="GO:0004067">
    <property type="term" value="F:asparaginase activity"/>
    <property type="evidence" value="ECO:0007669"/>
    <property type="project" value="UniProtKB-UniRule"/>
</dbReference>
<dbReference type="SMART" id="SM00870">
    <property type="entry name" value="Asparaginase"/>
    <property type="match status" value="1"/>
</dbReference>
<evidence type="ECO:0000259" key="4">
    <source>
        <dbReference type="Pfam" id="PF17763"/>
    </source>
</evidence>
<accession>A0A1Y5S9I5</accession>
<dbReference type="Pfam" id="PF00710">
    <property type="entry name" value="Asparaginase"/>
    <property type="match status" value="1"/>
</dbReference>
<name>A0A1Y5S9I5_9RHOB</name>
<organism evidence="5 6">
    <name type="scientific">Pacificibacter marinus</name>
    <dbReference type="NCBI Taxonomy" id="658057"/>
    <lineage>
        <taxon>Bacteria</taxon>
        <taxon>Pseudomonadati</taxon>
        <taxon>Pseudomonadota</taxon>
        <taxon>Alphaproteobacteria</taxon>
        <taxon>Rhodobacterales</taxon>
        <taxon>Roseobacteraceae</taxon>
        <taxon>Pacificibacter</taxon>
    </lineage>
</organism>
<evidence type="ECO:0000259" key="3">
    <source>
        <dbReference type="Pfam" id="PF00710"/>
    </source>
</evidence>
<evidence type="ECO:0000256" key="1">
    <source>
        <dbReference type="PIRSR" id="PIRSR001220-1"/>
    </source>
</evidence>
<dbReference type="RefSeq" id="WP_085848346.1">
    <property type="nucleotide sequence ID" value="NZ_FNZV01000006.1"/>
</dbReference>
<feature type="domain" description="Asparaginase/glutaminase C-terminal" evidence="4">
    <location>
        <begin position="185"/>
        <end position="280"/>
    </location>
</feature>
<dbReference type="EC" id="3.5.1.1" evidence="5"/>
<dbReference type="PROSITE" id="PS51732">
    <property type="entry name" value="ASN_GLN_ASE_3"/>
    <property type="match status" value="1"/>
</dbReference>
<proteinExistence type="predicted"/>
<reference evidence="5 6" key="1">
    <citation type="submission" date="2017-03" db="EMBL/GenBank/DDBJ databases">
        <authorList>
            <person name="Afonso C.L."/>
            <person name="Miller P.J."/>
            <person name="Scott M.A."/>
            <person name="Spackman E."/>
            <person name="Goraichik I."/>
            <person name="Dimitrov K.M."/>
            <person name="Suarez D.L."/>
            <person name="Swayne D.E."/>
        </authorList>
    </citation>
    <scope>NUCLEOTIDE SEQUENCE [LARGE SCALE GENOMIC DNA]</scope>
    <source>
        <strain evidence="5 6">CECT 7971</strain>
    </source>
</reference>
<feature type="binding site" evidence="2">
    <location>
        <begin position="82"/>
        <end position="83"/>
    </location>
    <ligand>
        <name>substrate</name>
    </ligand>
</feature>
<protein>
    <submittedName>
        <fullName evidence="5">L-asparaginase 1</fullName>
        <ecNumber evidence="5">3.5.1.1</ecNumber>
    </submittedName>
</protein>
<dbReference type="Pfam" id="PF17763">
    <property type="entry name" value="Asparaginase_C"/>
    <property type="match status" value="1"/>
</dbReference>
<dbReference type="AlphaFoldDB" id="A0A1Y5S9I5"/>
<dbReference type="PRINTS" id="PR00139">
    <property type="entry name" value="ASNGLNASE"/>
</dbReference>
<keyword evidence="6" id="KW-1185">Reference proteome</keyword>